<proteinExistence type="predicted"/>
<keyword evidence="1" id="KW-1133">Transmembrane helix</keyword>
<keyword evidence="3" id="KW-1185">Reference proteome</keyword>
<protein>
    <recommendedName>
        <fullName evidence="4">Ferric oxidoreductase domain-containing protein</fullName>
    </recommendedName>
</protein>
<accession>A0A2Z2NR89</accession>
<organism evidence="2 3">
    <name type="scientific">Granulosicoccus antarcticus IMCC3135</name>
    <dbReference type="NCBI Taxonomy" id="1192854"/>
    <lineage>
        <taxon>Bacteria</taxon>
        <taxon>Pseudomonadati</taxon>
        <taxon>Pseudomonadota</taxon>
        <taxon>Gammaproteobacteria</taxon>
        <taxon>Chromatiales</taxon>
        <taxon>Granulosicoccaceae</taxon>
        <taxon>Granulosicoccus</taxon>
    </lineage>
</organism>
<gene>
    <name evidence="2" type="ORF">IMCC3135_19685</name>
</gene>
<dbReference type="EMBL" id="CP018632">
    <property type="protein sequence ID" value="ASJ74016.1"/>
    <property type="molecule type" value="Genomic_DNA"/>
</dbReference>
<evidence type="ECO:0000313" key="3">
    <source>
        <dbReference type="Proteomes" id="UP000250079"/>
    </source>
</evidence>
<feature type="transmembrane region" description="Helical" evidence="1">
    <location>
        <begin position="36"/>
        <end position="54"/>
    </location>
</feature>
<keyword evidence="1" id="KW-0472">Membrane</keyword>
<evidence type="ECO:0000313" key="2">
    <source>
        <dbReference type="EMBL" id="ASJ74016.1"/>
    </source>
</evidence>
<dbReference type="Proteomes" id="UP000250079">
    <property type="component" value="Chromosome"/>
</dbReference>
<name>A0A2Z2NR89_9GAMM</name>
<feature type="transmembrane region" description="Helical" evidence="1">
    <location>
        <begin position="140"/>
        <end position="159"/>
    </location>
</feature>
<reference evidence="2 3" key="1">
    <citation type="submission" date="2016-12" db="EMBL/GenBank/DDBJ databases">
        <authorList>
            <person name="Song W.-J."/>
            <person name="Kurnit D.M."/>
        </authorList>
    </citation>
    <scope>NUCLEOTIDE SEQUENCE [LARGE SCALE GENOMIC DNA]</scope>
    <source>
        <strain evidence="2 3">IMCC3135</strain>
    </source>
</reference>
<dbReference type="KEGG" id="gai:IMCC3135_19685"/>
<feature type="transmembrane region" description="Helical" evidence="1">
    <location>
        <begin position="192"/>
        <end position="212"/>
    </location>
</feature>
<dbReference type="AlphaFoldDB" id="A0A2Z2NR89"/>
<evidence type="ECO:0000256" key="1">
    <source>
        <dbReference type="SAM" id="Phobius"/>
    </source>
</evidence>
<evidence type="ECO:0008006" key="4">
    <source>
        <dbReference type="Google" id="ProtNLM"/>
    </source>
</evidence>
<sequence>MPHSVPDRLSPGIFATVLLMVNAGSGRVGAGWVWDFANGLGFSAMAGLIYLFMQHSAGIATRYHRACSYVVLLLIVAHALFFLLIDPLLLEYLKPGAPAYMWFGVIGFLLIILLIVTADRLPIKRSFVSGAAFRRWHRRLSWLALLAIIGHVTISGLYIRGPVQFALLALLVVAAVLPALILRWVPARGFSSAVFFVLAVFLALGLAASLNVRLP</sequence>
<feature type="transmembrane region" description="Helical" evidence="1">
    <location>
        <begin position="97"/>
        <end position="119"/>
    </location>
</feature>
<feature type="transmembrane region" description="Helical" evidence="1">
    <location>
        <begin position="66"/>
        <end position="85"/>
    </location>
</feature>
<keyword evidence="1" id="KW-0812">Transmembrane</keyword>
<feature type="transmembrane region" description="Helical" evidence="1">
    <location>
        <begin position="165"/>
        <end position="185"/>
    </location>
</feature>